<proteinExistence type="predicted"/>
<protein>
    <submittedName>
        <fullName evidence="2">Uncharacterized protein</fullName>
    </submittedName>
</protein>
<name>D6GSP6_FILAD</name>
<dbReference type="RefSeq" id="WP_014261745.1">
    <property type="nucleotide sequence ID" value="NC_016630.1"/>
</dbReference>
<organism evidence="2 3">
    <name type="scientific">Filifactor alocis (strain ATCC 35896 / CCUG 47790 / D40 B5)</name>
    <name type="common">Fusobacterium alocis</name>
    <dbReference type="NCBI Taxonomy" id="546269"/>
    <lineage>
        <taxon>Bacteria</taxon>
        <taxon>Bacillati</taxon>
        <taxon>Bacillota</taxon>
        <taxon>Clostridia</taxon>
        <taxon>Peptostreptococcales</taxon>
        <taxon>Filifactoraceae</taxon>
        <taxon>Filifactor</taxon>
    </lineage>
</organism>
<feature type="transmembrane region" description="Helical" evidence="1">
    <location>
        <begin position="59"/>
        <end position="77"/>
    </location>
</feature>
<dbReference type="KEGG" id="faa:HMPREF0389_01133"/>
<reference evidence="3" key="1">
    <citation type="submission" date="2010-12" db="EMBL/GenBank/DDBJ databases">
        <title>The genome sequence of Filifactor alocis strain ATCC 35896.</title>
        <authorList>
            <consortium name="The Broad Institute Genome Sequencing Platform"/>
            <person name="Ward D."/>
            <person name="Earl A."/>
            <person name="Feldgarden M."/>
            <person name="Young S.K."/>
            <person name="Gargeya S."/>
            <person name="Zeng Q."/>
            <person name="Alvarado L."/>
            <person name="Berlin A."/>
            <person name="Bochicchio J."/>
            <person name="Chapman S.B."/>
            <person name="Chen Z."/>
            <person name="Freedman E."/>
            <person name="Gellesch M."/>
            <person name="Goldberg J."/>
            <person name="Griggs A."/>
            <person name="Gujja S."/>
            <person name="Heilman E."/>
            <person name="Heiman D."/>
            <person name="Howarth C."/>
            <person name="Mehta T."/>
            <person name="Neiman D."/>
            <person name="Pearson M."/>
            <person name="Roberts A."/>
            <person name="Saif S."/>
            <person name="Shea T."/>
            <person name="Shenoy N."/>
            <person name="Sisk P."/>
            <person name="Stolte C."/>
            <person name="Sykes S."/>
            <person name="White J."/>
            <person name="Yandava C."/>
            <person name="Izard J."/>
            <person name="Blanton J.M."/>
            <person name="Baranova O.V."/>
            <person name="Tanner A.C."/>
            <person name="Dewhirst F.E."/>
            <person name="Haas B."/>
            <person name="Nusbaum C."/>
            <person name="Birren B."/>
        </authorList>
    </citation>
    <scope>NUCLEOTIDE SEQUENCE [LARGE SCALE GENOMIC DNA]</scope>
    <source>
        <strain evidence="3">ATCC 35896 / D40 B5</strain>
    </source>
</reference>
<feature type="transmembrane region" description="Helical" evidence="1">
    <location>
        <begin position="104"/>
        <end position="128"/>
    </location>
</feature>
<keyword evidence="1" id="KW-0472">Membrane</keyword>
<dbReference type="AlphaFoldDB" id="D6GSP6"/>
<keyword evidence="1" id="KW-0812">Transmembrane</keyword>
<feature type="transmembrane region" description="Helical" evidence="1">
    <location>
        <begin position="148"/>
        <end position="165"/>
    </location>
</feature>
<evidence type="ECO:0000256" key="1">
    <source>
        <dbReference type="SAM" id="Phobius"/>
    </source>
</evidence>
<sequence>MKRKIYDDIIYLLFFCGLVFGGGVKLVLYGLGSLFGNFDIELQSRFFFHEGFLVFQQDAFWVVYALILIPLVIIRVFQSAFEDKVESVNRTVPYGKLSDGLRTVTWIVSCFLVDSILKFFTPFVVFLVARDMDSIKRLLLFDDGLFSIYIKLWAILLPIVLFVILPRYRKSCQ</sequence>
<evidence type="ECO:0000313" key="3">
    <source>
        <dbReference type="Proteomes" id="UP000007468"/>
    </source>
</evidence>
<feature type="transmembrane region" description="Helical" evidence="1">
    <location>
        <begin position="9"/>
        <end position="31"/>
    </location>
</feature>
<gene>
    <name evidence="2" type="ordered locus">HMPREF0389_01133</name>
</gene>
<evidence type="ECO:0000313" key="2">
    <source>
        <dbReference type="EMBL" id="EFE27881.1"/>
    </source>
</evidence>
<dbReference type="EMBL" id="CP002390">
    <property type="protein sequence ID" value="EFE27881.1"/>
    <property type="molecule type" value="Genomic_DNA"/>
</dbReference>
<keyword evidence="1" id="KW-1133">Transmembrane helix</keyword>
<dbReference type="Proteomes" id="UP000007468">
    <property type="component" value="Chromosome"/>
</dbReference>
<keyword evidence="3" id="KW-1185">Reference proteome</keyword>
<accession>D6GSP6</accession>